<dbReference type="EMBL" id="CP133618">
    <property type="protein sequence ID" value="WMV37630.1"/>
    <property type="molecule type" value="Genomic_DNA"/>
</dbReference>
<evidence type="ECO:0008006" key="3">
    <source>
        <dbReference type="Google" id="ProtNLM"/>
    </source>
</evidence>
<proteinExistence type="predicted"/>
<evidence type="ECO:0000313" key="2">
    <source>
        <dbReference type="Proteomes" id="UP001234989"/>
    </source>
</evidence>
<dbReference type="Proteomes" id="UP001234989">
    <property type="component" value="Chromosome 7"/>
</dbReference>
<organism evidence="1 2">
    <name type="scientific">Solanum verrucosum</name>
    <dbReference type="NCBI Taxonomy" id="315347"/>
    <lineage>
        <taxon>Eukaryota</taxon>
        <taxon>Viridiplantae</taxon>
        <taxon>Streptophyta</taxon>
        <taxon>Embryophyta</taxon>
        <taxon>Tracheophyta</taxon>
        <taxon>Spermatophyta</taxon>
        <taxon>Magnoliopsida</taxon>
        <taxon>eudicotyledons</taxon>
        <taxon>Gunneridae</taxon>
        <taxon>Pentapetalae</taxon>
        <taxon>asterids</taxon>
        <taxon>lamiids</taxon>
        <taxon>Solanales</taxon>
        <taxon>Solanaceae</taxon>
        <taxon>Solanoideae</taxon>
        <taxon>Solaneae</taxon>
        <taxon>Solanum</taxon>
    </lineage>
</organism>
<gene>
    <name evidence="1" type="ORF">MTR67_031015</name>
</gene>
<dbReference type="AlphaFoldDB" id="A0AAF0U1M7"/>
<evidence type="ECO:0000313" key="1">
    <source>
        <dbReference type="EMBL" id="WMV37630.1"/>
    </source>
</evidence>
<sequence>MFEALRYSKRDGLEDILLESDSLRLVKCLRNSWKVPWERIVPMEECRGLVVITKAKIQHTLRDGNNLADFTVNRVIGS</sequence>
<protein>
    <recommendedName>
        <fullName evidence="3">RNase H type-1 domain-containing protein</fullName>
    </recommendedName>
</protein>
<accession>A0AAF0U1M7</accession>
<dbReference type="SUPFAM" id="SSF53098">
    <property type="entry name" value="Ribonuclease H-like"/>
    <property type="match status" value="1"/>
</dbReference>
<keyword evidence="2" id="KW-1185">Reference proteome</keyword>
<dbReference type="GO" id="GO:0003676">
    <property type="term" value="F:nucleic acid binding"/>
    <property type="evidence" value="ECO:0007669"/>
    <property type="project" value="InterPro"/>
</dbReference>
<dbReference type="InterPro" id="IPR012337">
    <property type="entry name" value="RNaseH-like_sf"/>
</dbReference>
<dbReference type="InterPro" id="IPR036397">
    <property type="entry name" value="RNaseH_sf"/>
</dbReference>
<name>A0AAF0U1M7_SOLVR</name>
<dbReference type="Gene3D" id="3.30.420.10">
    <property type="entry name" value="Ribonuclease H-like superfamily/Ribonuclease H"/>
    <property type="match status" value="1"/>
</dbReference>
<reference evidence="1" key="1">
    <citation type="submission" date="2023-08" db="EMBL/GenBank/DDBJ databases">
        <title>A de novo genome assembly of Solanum verrucosum Schlechtendal, a Mexican diploid species geographically isolated from the other diploid A-genome species in potato relatives.</title>
        <authorList>
            <person name="Hosaka K."/>
        </authorList>
    </citation>
    <scope>NUCLEOTIDE SEQUENCE</scope>
    <source>
        <tissue evidence="1">Young leaves</tissue>
    </source>
</reference>